<dbReference type="InterPro" id="IPR011356">
    <property type="entry name" value="Leucine_aapep/pepB"/>
</dbReference>
<keyword evidence="5 8" id="KW-0645">Protease</keyword>
<dbReference type="GO" id="GO:0006508">
    <property type="term" value="P:proteolysis"/>
    <property type="evidence" value="ECO:0007669"/>
    <property type="project" value="UniProtKB-KW"/>
</dbReference>
<evidence type="ECO:0000256" key="5">
    <source>
        <dbReference type="ARBA" id="ARBA00022670"/>
    </source>
</evidence>
<dbReference type="NCBIfam" id="NF002083">
    <property type="entry name" value="PRK00913.3-5"/>
    <property type="match status" value="1"/>
</dbReference>
<protein>
    <recommendedName>
        <fullName evidence="8">Probable cytosol aminopeptidase</fullName>
        <ecNumber evidence="8">3.4.11.1</ecNumber>
    </recommendedName>
    <alternativeName>
        <fullName evidence="8">Leucine aminopeptidase</fullName>
        <shortName evidence="8">LAP</shortName>
        <ecNumber evidence="8">3.4.11.10</ecNumber>
    </alternativeName>
    <alternativeName>
        <fullName evidence="8">Leucyl aminopeptidase</fullName>
    </alternativeName>
</protein>
<proteinExistence type="inferred from homology"/>
<dbReference type="RefSeq" id="WP_104849431.1">
    <property type="nucleotide sequence ID" value="NZ_PKOZ01000005.1"/>
</dbReference>
<comment type="subcellular location">
    <subcellularLocation>
        <location evidence="8">Cytoplasm</location>
    </subcellularLocation>
</comment>
<feature type="binding site" evidence="8">
    <location>
        <position position="270"/>
    </location>
    <ligand>
        <name>Mn(2+)</name>
        <dbReference type="ChEBI" id="CHEBI:29035"/>
        <label>1</label>
    </ligand>
</feature>
<dbReference type="InterPro" id="IPR000819">
    <property type="entry name" value="Peptidase_M17_C"/>
</dbReference>
<evidence type="ECO:0000256" key="1">
    <source>
        <dbReference type="ARBA" id="ARBA00000135"/>
    </source>
</evidence>
<evidence type="ECO:0000259" key="9">
    <source>
        <dbReference type="PROSITE" id="PS00631"/>
    </source>
</evidence>
<gene>
    <name evidence="8" type="primary">pepA</name>
    <name evidence="10" type="ORF">CYL18_10320</name>
</gene>
<comment type="catalytic activity">
    <reaction evidence="2 8">
        <text>Release of an N-terminal amino acid, preferentially leucine, but not glutamic or aspartic acids.</text>
        <dbReference type="EC" id="3.4.11.10"/>
    </reaction>
</comment>
<dbReference type="InterPro" id="IPR008283">
    <property type="entry name" value="Peptidase_M17_N"/>
</dbReference>
<dbReference type="Pfam" id="PF02789">
    <property type="entry name" value="Peptidase_M17_N"/>
    <property type="match status" value="1"/>
</dbReference>
<name>A0A2S7MZB7_9BACI</name>
<evidence type="ECO:0000256" key="4">
    <source>
        <dbReference type="ARBA" id="ARBA00022438"/>
    </source>
</evidence>
<comment type="cofactor">
    <cofactor evidence="8">
        <name>Mn(2+)</name>
        <dbReference type="ChEBI" id="CHEBI:29035"/>
    </cofactor>
    <text evidence="8">Binds 2 manganese ions per subunit.</text>
</comment>
<evidence type="ECO:0000256" key="6">
    <source>
        <dbReference type="ARBA" id="ARBA00022801"/>
    </source>
</evidence>
<evidence type="ECO:0000256" key="7">
    <source>
        <dbReference type="ARBA" id="ARBA00049972"/>
    </source>
</evidence>
<dbReference type="PROSITE" id="PS00631">
    <property type="entry name" value="CYTOSOL_AP"/>
    <property type="match status" value="1"/>
</dbReference>
<feature type="active site" evidence="8">
    <location>
        <position position="277"/>
    </location>
</feature>
<dbReference type="GO" id="GO:0030145">
    <property type="term" value="F:manganese ion binding"/>
    <property type="evidence" value="ECO:0007669"/>
    <property type="project" value="UniProtKB-UniRule"/>
</dbReference>
<keyword evidence="6 8" id="KW-0378">Hydrolase</keyword>
<feature type="binding site" evidence="8">
    <location>
        <position position="349"/>
    </location>
    <ligand>
        <name>Mn(2+)</name>
        <dbReference type="ChEBI" id="CHEBI:29035"/>
        <label>2</label>
    </ligand>
</feature>
<dbReference type="InterPro" id="IPR043472">
    <property type="entry name" value="Macro_dom-like"/>
</dbReference>
<dbReference type="PANTHER" id="PTHR11963">
    <property type="entry name" value="LEUCINE AMINOPEPTIDASE-RELATED"/>
    <property type="match status" value="1"/>
</dbReference>
<dbReference type="InterPro" id="IPR023042">
    <property type="entry name" value="Peptidase_M17_leu_NH2_pept"/>
</dbReference>
<feature type="domain" description="Cytosol aminopeptidase" evidence="9">
    <location>
        <begin position="345"/>
        <end position="352"/>
    </location>
</feature>
<evidence type="ECO:0000313" key="11">
    <source>
        <dbReference type="Proteomes" id="UP000239663"/>
    </source>
</evidence>
<keyword evidence="11" id="KW-1185">Reference proteome</keyword>
<keyword evidence="8" id="KW-0963">Cytoplasm</keyword>
<keyword evidence="4 8" id="KW-0031">Aminopeptidase</keyword>
<dbReference type="CDD" id="cd00433">
    <property type="entry name" value="Peptidase_M17"/>
    <property type="match status" value="1"/>
</dbReference>
<organism evidence="10 11">
    <name type="scientific">Pradoshia eiseniae</name>
    <dbReference type="NCBI Taxonomy" id="2064768"/>
    <lineage>
        <taxon>Bacteria</taxon>
        <taxon>Bacillati</taxon>
        <taxon>Bacillota</taxon>
        <taxon>Bacilli</taxon>
        <taxon>Bacillales</taxon>
        <taxon>Bacillaceae</taxon>
        <taxon>Pradoshia</taxon>
    </lineage>
</organism>
<feature type="binding site" evidence="8">
    <location>
        <position position="270"/>
    </location>
    <ligand>
        <name>Mn(2+)</name>
        <dbReference type="ChEBI" id="CHEBI:29035"/>
        <label>2</label>
    </ligand>
</feature>
<evidence type="ECO:0000256" key="2">
    <source>
        <dbReference type="ARBA" id="ARBA00000967"/>
    </source>
</evidence>
<keyword evidence="8" id="KW-0479">Metal-binding</keyword>
<feature type="binding site" evidence="8">
    <location>
        <position position="349"/>
    </location>
    <ligand>
        <name>Mn(2+)</name>
        <dbReference type="ChEBI" id="CHEBI:29035"/>
        <label>1</label>
    </ligand>
</feature>
<comment type="catalytic activity">
    <reaction evidence="1 8">
        <text>Release of an N-terminal amino acid, Xaa-|-Yaa-, in which Xaa is preferably Leu, but may be other amino acids including Pro although not Arg or Lys, and Yaa may be Pro. Amino acid amides and methyl esters are also readily hydrolyzed, but rates on arylamides are exceedingly low.</text>
        <dbReference type="EC" id="3.4.11.1"/>
    </reaction>
</comment>
<dbReference type="AlphaFoldDB" id="A0A2S7MZB7"/>
<dbReference type="Gene3D" id="3.40.220.10">
    <property type="entry name" value="Leucine Aminopeptidase, subunit E, domain 1"/>
    <property type="match status" value="1"/>
</dbReference>
<dbReference type="PRINTS" id="PR00481">
    <property type="entry name" value="LAMNOPPTDASE"/>
</dbReference>
<dbReference type="Pfam" id="PF00883">
    <property type="entry name" value="Peptidase_M17"/>
    <property type="match status" value="1"/>
</dbReference>
<evidence type="ECO:0000256" key="8">
    <source>
        <dbReference type="HAMAP-Rule" id="MF_00181"/>
    </source>
</evidence>
<dbReference type="OrthoDB" id="9809354at2"/>
<dbReference type="PANTHER" id="PTHR11963:SF23">
    <property type="entry name" value="CYTOSOL AMINOPEPTIDASE"/>
    <property type="match status" value="1"/>
</dbReference>
<dbReference type="NCBIfam" id="NF002073">
    <property type="entry name" value="PRK00913.1-2"/>
    <property type="match status" value="1"/>
</dbReference>
<comment type="caution">
    <text evidence="10">The sequence shown here is derived from an EMBL/GenBank/DDBJ whole genome shotgun (WGS) entry which is preliminary data.</text>
</comment>
<dbReference type="NCBIfam" id="NF002074">
    <property type="entry name" value="PRK00913.1-4"/>
    <property type="match status" value="1"/>
</dbReference>
<feature type="binding site" evidence="8">
    <location>
        <position position="347"/>
    </location>
    <ligand>
        <name>Mn(2+)</name>
        <dbReference type="ChEBI" id="CHEBI:29035"/>
        <label>1</label>
    </ligand>
</feature>
<dbReference type="EC" id="3.4.11.10" evidence="8"/>
<keyword evidence="8" id="KW-0464">Manganese</keyword>
<feature type="active site" evidence="8">
    <location>
        <position position="351"/>
    </location>
</feature>
<reference evidence="10 11" key="1">
    <citation type="submission" date="2017-12" db="EMBL/GenBank/DDBJ databases">
        <title>Taxonomic description and draft genome of Pradoshia cofamensis Gen. nov., sp. nov., a thermotolerant bacillale isolated from anterior gut of earthworm Eisenia fetida.</title>
        <authorList>
            <person name="Saha T."/>
            <person name="Chakraborty R."/>
        </authorList>
    </citation>
    <scope>NUCLEOTIDE SEQUENCE [LARGE SCALE GENOMIC DNA]</scope>
    <source>
        <strain evidence="10 11">EAG3</strain>
    </source>
</reference>
<comment type="similarity">
    <text evidence="3 8">Belongs to the peptidase M17 family.</text>
</comment>
<sequence length="502" mass="54082">MFIVKNENPSVLSIPVLATGVFGQPVTLSANLSEGDKLLNGKLQELAKSGDVSAKKKQISHLHTLGLLKPERLVFVGLGRQKELSFDSLKEAFGALFQDMENRGWTHIAIDLESFLTETITPEEAAFALSEAYSLSTYQFEGYKKRKNEQPRQIEEITVYTENDRASIESALFVGHTYGKGTNSARNLVNLPGNMLTATDMANYAQGLAEKYQFECEILEKSEMEELGMGALLAVNQGSTEPPKMIVLKYQGKEKWTDVIGLVGKGITFDTGGYSIKTKAGIVGMKTDMGGAAAVLGAMEIIGELKPEQNVVAVIPSTDNMISGNAFKPDDVIVSMSGKTIEVLNTDAEGRLVLADAITYAKHHGANYLVDVATLTGGVITALGVEMTGAMTNDESWFEEVLLASEEAGEPMWRLPITEKDKARVRGSKIADLNNSPGSEGHAIMGGAFVGEFAEDTPWVHLDIAGTATRRSAFELGPAGATGVMARTLATLVERFGLEETD</sequence>
<dbReference type="SUPFAM" id="SSF52949">
    <property type="entry name" value="Macro domain-like"/>
    <property type="match status" value="1"/>
</dbReference>
<dbReference type="HAMAP" id="MF_00181">
    <property type="entry name" value="Cytosol_peptidase_M17"/>
    <property type="match status" value="1"/>
</dbReference>
<dbReference type="EMBL" id="PKOZ01000005">
    <property type="protein sequence ID" value="PQD95171.1"/>
    <property type="molecule type" value="Genomic_DNA"/>
</dbReference>
<dbReference type="Proteomes" id="UP000239663">
    <property type="component" value="Unassembled WGS sequence"/>
</dbReference>
<evidence type="ECO:0000313" key="10">
    <source>
        <dbReference type="EMBL" id="PQD95171.1"/>
    </source>
</evidence>
<dbReference type="GO" id="GO:0070006">
    <property type="term" value="F:metalloaminopeptidase activity"/>
    <property type="evidence" value="ECO:0007669"/>
    <property type="project" value="InterPro"/>
</dbReference>
<comment type="function">
    <text evidence="7 8">Presumably involved in the processing and regular turnover of intracellular proteins. Catalyzes the removal of unsubstituted N-terminal amino acids from various peptides.</text>
</comment>
<feature type="binding site" evidence="8">
    <location>
        <position position="288"/>
    </location>
    <ligand>
        <name>Mn(2+)</name>
        <dbReference type="ChEBI" id="CHEBI:29035"/>
        <label>2</label>
    </ligand>
</feature>
<dbReference type="SUPFAM" id="SSF53187">
    <property type="entry name" value="Zn-dependent exopeptidases"/>
    <property type="match status" value="1"/>
</dbReference>
<feature type="binding site" evidence="8">
    <location>
        <position position="265"/>
    </location>
    <ligand>
        <name>Mn(2+)</name>
        <dbReference type="ChEBI" id="CHEBI:29035"/>
        <label>2</label>
    </ligand>
</feature>
<dbReference type="GO" id="GO:0005737">
    <property type="term" value="C:cytoplasm"/>
    <property type="evidence" value="ECO:0007669"/>
    <property type="project" value="UniProtKB-SubCell"/>
</dbReference>
<dbReference type="Gene3D" id="3.40.630.10">
    <property type="entry name" value="Zn peptidases"/>
    <property type="match status" value="1"/>
</dbReference>
<evidence type="ECO:0000256" key="3">
    <source>
        <dbReference type="ARBA" id="ARBA00009528"/>
    </source>
</evidence>
<dbReference type="EC" id="3.4.11.1" evidence="8"/>
<accession>A0A2S7MZB7</accession>